<dbReference type="EMBL" id="JARJCM010000024">
    <property type="protein sequence ID" value="KAJ7040076.1"/>
    <property type="molecule type" value="Genomic_DNA"/>
</dbReference>
<keyword evidence="1" id="KW-1133">Transmembrane helix</keyword>
<sequence length="283" mass="29787">MHPCARLRLSFLFHLPAWKPTHRPRVRADRMSWGVPLASVSFLGLGAHPGAVTCEWILVVGSPFKTVLGACWLKDTKGQPEKGMDCTGRLLGSAGGNGGNPGIVTAASAPRFFAPAHGPSTGIGSSGSPPVSAHDINPGSLLIAERNYKVALLLVLAGLFWWCLVSSRLVPVSLANFHRHLSASVFTKIVGYGSSAHRAVPLFPAPRSPSLLGSVAEDYARSVSTVGGNGTTGSTGSSIAVSGTRFSARIRDLNKDNGAANKGRAQWISNVERETLFGMLQIL</sequence>
<feature type="transmembrane region" description="Helical" evidence="1">
    <location>
        <begin position="150"/>
        <end position="170"/>
    </location>
</feature>
<keyword evidence="3" id="KW-1185">Reference proteome</keyword>
<dbReference type="AlphaFoldDB" id="A0AAD6T723"/>
<comment type="caution">
    <text evidence="2">The sequence shown here is derived from an EMBL/GenBank/DDBJ whole genome shotgun (WGS) entry which is preliminary data.</text>
</comment>
<reference evidence="2" key="1">
    <citation type="submission" date="2023-03" db="EMBL/GenBank/DDBJ databases">
        <title>Massive genome expansion in bonnet fungi (Mycena s.s.) driven by repeated elements and novel gene families across ecological guilds.</title>
        <authorList>
            <consortium name="Lawrence Berkeley National Laboratory"/>
            <person name="Harder C.B."/>
            <person name="Miyauchi S."/>
            <person name="Viragh M."/>
            <person name="Kuo A."/>
            <person name="Thoen E."/>
            <person name="Andreopoulos B."/>
            <person name="Lu D."/>
            <person name="Skrede I."/>
            <person name="Drula E."/>
            <person name="Henrissat B."/>
            <person name="Morin E."/>
            <person name="Kohler A."/>
            <person name="Barry K."/>
            <person name="LaButti K."/>
            <person name="Morin E."/>
            <person name="Salamov A."/>
            <person name="Lipzen A."/>
            <person name="Mereny Z."/>
            <person name="Hegedus B."/>
            <person name="Baldrian P."/>
            <person name="Stursova M."/>
            <person name="Weitz H."/>
            <person name="Taylor A."/>
            <person name="Grigoriev I.V."/>
            <person name="Nagy L.G."/>
            <person name="Martin F."/>
            <person name="Kauserud H."/>
        </authorList>
    </citation>
    <scope>NUCLEOTIDE SEQUENCE</scope>
    <source>
        <strain evidence="2">CBHHK200</strain>
    </source>
</reference>
<dbReference type="Proteomes" id="UP001218188">
    <property type="component" value="Unassembled WGS sequence"/>
</dbReference>
<evidence type="ECO:0000313" key="3">
    <source>
        <dbReference type="Proteomes" id="UP001218188"/>
    </source>
</evidence>
<keyword evidence="1" id="KW-0472">Membrane</keyword>
<evidence type="ECO:0000313" key="2">
    <source>
        <dbReference type="EMBL" id="KAJ7040076.1"/>
    </source>
</evidence>
<accession>A0AAD6T723</accession>
<gene>
    <name evidence="2" type="ORF">C8F04DRAFT_1315285</name>
</gene>
<organism evidence="2 3">
    <name type="scientific">Mycena alexandri</name>
    <dbReference type="NCBI Taxonomy" id="1745969"/>
    <lineage>
        <taxon>Eukaryota</taxon>
        <taxon>Fungi</taxon>
        <taxon>Dikarya</taxon>
        <taxon>Basidiomycota</taxon>
        <taxon>Agaricomycotina</taxon>
        <taxon>Agaricomycetes</taxon>
        <taxon>Agaricomycetidae</taxon>
        <taxon>Agaricales</taxon>
        <taxon>Marasmiineae</taxon>
        <taxon>Mycenaceae</taxon>
        <taxon>Mycena</taxon>
    </lineage>
</organism>
<keyword evidence="1" id="KW-0812">Transmembrane</keyword>
<proteinExistence type="predicted"/>
<protein>
    <submittedName>
        <fullName evidence="2">Uncharacterized protein</fullName>
    </submittedName>
</protein>
<evidence type="ECO:0000256" key="1">
    <source>
        <dbReference type="SAM" id="Phobius"/>
    </source>
</evidence>
<name>A0AAD6T723_9AGAR</name>